<dbReference type="Gene3D" id="3.40.50.970">
    <property type="match status" value="2"/>
</dbReference>
<reference evidence="7 8" key="1">
    <citation type="submission" date="2010-08" db="EMBL/GenBank/DDBJ databases">
        <authorList>
            <person name="Weinstock G."/>
            <person name="Sodergren E."/>
            <person name="Clifton S."/>
            <person name="Fulton L."/>
            <person name="Fulton B."/>
            <person name="Courtney L."/>
            <person name="Fronick C."/>
            <person name="Harrison M."/>
            <person name="Strong C."/>
            <person name="Farmer C."/>
            <person name="Delahaunty K."/>
            <person name="Markovic C."/>
            <person name="Hall O."/>
            <person name="Minx P."/>
            <person name="Tomlinson C."/>
            <person name="Mitreva M."/>
            <person name="Hou S."/>
            <person name="Chen J."/>
            <person name="Wollam A."/>
            <person name="Pepin K.H."/>
            <person name="Johnson M."/>
            <person name="Bhonagiri V."/>
            <person name="Zhang X."/>
            <person name="Suruliraj S."/>
            <person name="Warren W."/>
            <person name="Chinwalla A."/>
            <person name="Mardis E.R."/>
            <person name="Wilson R.K."/>
        </authorList>
    </citation>
    <scope>NUCLEOTIDE SEQUENCE [LARGE SCALE GENOMIC DNA]</scope>
    <source>
        <strain evidence="7 8">F0399</strain>
    </source>
</reference>
<keyword evidence="2 3" id="KW-0786">Thiamine pyrophosphate</keyword>
<feature type="domain" description="Thiamine pyrophosphate enzyme central" evidence="4">
    <location>
        <begin position="206"/>
        <end position="341"/>
    </location>
</feature>
<dbReference type="InterPro" id="IPR029061">
    <property type="entry name" value="THDP-binding"/>
</dbReference>
<evidence type="ECO:0000259" key="4">
    <source>
        <dbReference type="Pfam" id="PF00205"/>
    </source>
</evidence>
<sequence length="609" mass="66861">MGACMRQKVSDYIADFLAEREITQIFTVVGGGAMHLNHSFGHHPRLHCLYNHHEQASAMAAECYARVHGRIAVVCVTSGPGALNALNGVVGAYQDSIPMLVISGQAKRDLCIHGCGGKIRSIGGQEVDIVPAVQQNMTKYAVMVMEPERIRYELEKALYLAREGRPGPSWLDIPLDVQGTFIETDTLEGYEPAAVPAETDLAETARQVLARLRQAERPILYAGNGIRRAGGMELFRRLCRVLDIPVVTCWDSIDLIATDDAHYCGRGGNMGDRAGNFAVQNSDFLLCIGARMSIYQVGWNTSTWARAAYVAMVDIDPLELSKPILRVDFPICADAAEFMAVLLAAADGETFAHAAWLDQCAAWKSAYPVVQERHKRPQSPANVYAFIDRLSRRLPENALTVAANGSASVVGSQSYYIKEGDRFLMNCAISSMGYALPAAIGACIANDRSRVICIEGDGSIMMNLQELQTIVTNRLPICIFVINNGGYHQIRQTQNNVFHDGLIGVGPESGDLGFPSFEKISAAFGIPYAAVHSNDELPETIDRVLQSETYVLCEVFVSTDQIFEPKSATKRLPDGRLFSPPLEDMAPFLPREELQRNMYIPLVPEDEEP</sequence>
<dbReference type="SUPFAM" id="SSF52518">
    <property type="entry name" value="Thiamin diphosphate-binding fold (THDP-binding)"/>
    <property type="match status" value="2"/>
</dbReference>
<dbReference type="GO" id="GO:0000287">
    <property type="term" value="F:magnesium ion binding"/>
    <property type="evidence" value="ECO:0007669"/>
    <property type="project" value="InterPro"/>
</dbReference>
<dbReference type="InterPro" id="IPR029035">
    <property type="entry name" value="DHS-like_NAD/FAD-binding_dom"/>
</dbReference>
<protein>
    <submittedName>
        <fullName evidence="7">Thiamine pyrophosphate enzyme, N-terminal TPP binding domain protein</fullName>
    </submittedName>
</protein>
<dbReference type="GO" id="GO:0005948">
    <property type="term" value="C:acetolactate synthase complex"/>
    <property type="evidence" value="ECO:0007669"/>
    <property type="project" value="TreeGrafter"/>
</dbReference>
<dbReference type="AlphaFoldDB" id="E7N3W4"/>
<evidence type="ECO:0000313" key="7">
    <source>
        <dbReference type="EMBL" id="EFW29141.1"/>
    </source>
</evidence>
<dbReference type="SUPFAM" id="SSF52467">
    <property type="entry name" value="DHS-like NAD/FAD-binding domain"/>
    <property type="match status" value="1"/>
</dbReference>
<dbReference type="Pfam" id="PF02776">
    <property type="entry name" value="TPP_enzyme_N"/>
    <property type="match status" value="1"/>
</dbReference>
<evidence type="ECO:0000256" key="3">
    <source>
        <dbReference type="RuleBase" id="RU362132"/>
    </source>
</evidence>
<dbReference type="Pfam" id="PF02775">
    <property type="entry name" value="TPP_enzyme_C"/>
    <property type="match status" value="1"/>
</dbReference>
<evidence type="ECO:0000256" key="1">
    <source>
        <dbReference type="ARBA" id="ARBA00007812"/>
    </source>
</evidence>
<comment type="similarity">
    <text evidence="1 3">Belongs to the TPP enzyme family.</text>
</comment>
<comment type="caution">
    <text evidence="7">The sequence shown here is derived from an EMBL/GenBank/DDBJ whole genome shotgun (WGS) entry which is preliminary data.</text>
</comment>
<dbReference type="STRING" id="749551.HMPREF9555_01704"/>
<dbReference type="GO" id="GO:0009097">
    <property type="term" value="P:isoleucine biosynthetic process"/>
    <property type="evidence" value="ECO:0007669"/>
    <property type="project" value="TreeGrafter"/>
</dbReference>
<dbReference type="EMBL" id="AECV01000036">
    <property type="protein sequence ID" value="EFW29141.1"/>
    <property type="molecule type" value="Genomic_DNA"/>
</dbReference>
<dbReference type="PANTHER" id="PTHR18968">
    <property type="entry name" value="THIAMINE PYROPHOSPHATE ENZYMES"/>
    <property type="match status" value="1"/>
</dbReference>
<evidence type="ECO:0000259" key="6">
    <source>
        <dbReference type="Pfam" id="PF02776"/>
    </source>
</evidence>
<dbReference type="PANTHER" id="PTHR18968:SF142">
    <property type="entry name" value="ACETOLACTATE SYNTHASE"/>
    <property type="match status" value="1"/>
</dbReference>
<accession>E7N3W4</accession>
<dbReference type="InterPro" id="IPR045229">
    <property type="entry name" value="TPP_enz"/>
</dbReference>
<dbReference type="InterPro" id="IPR012001">
    <property type="entry name" value="Thiamin_PyroP_enz_TPP-bd_dom"/>
</dbReference>
<dbReference type="GO" id="GO:0003984">
    <property type="term" value="F:acetolactate synthase activity"/>
    <property type="evidence" value="ECO:0007669"/>
    <property type="project" value="TreeGrafter"/>
</dbReference>
<dbReference type="CDD" id="cd00568">
    <property type="entry name" value="TPP_enzymes"/>
    <property type="match status" value="1"/>
</dbReference>
<evidence type="ECO:0000259" key="5">
    <source>
        <dbReference type="Pfam" id="PF02775"/>
    </source>
</evidence>
<keyword evidence="8" id="KW-1185">Reference proteome</keyword>
<dbReference type="InterPro" id="IPR012000">
    <property type="entry name" value="Thiamin_PyroP_enz_cen_dom"/>
</dbReference>
<proteinExistence type="inferred from homology"/>
<organism evidence="7 8">
    <name type="scientific">Selenomonas artemidis F0399</name>
    <dbReference type="NCBI Taxonomy" id="749551"/>
    <lineage>
        <taxon>Bacteria</taxon>
        <taxon>Bacillati</taxon>
        <taxon>Bacillota</taxon>
        <taxon>Negativicutes</taxon>
        <taxon>Selenomonadales</taxon>
        <taxon>Selenomonadaceae</taxon>
        <taxon>Selenomonas</taxon>
    </lineage>
</organism>
<dbReference type="HOGENOM" id="CLU_013748_1_3_9"/>
<feature type="domain" description="Thiamine pyrophosphate enzyme N-terminal TPP-binding" evidence="6">
    <location>
        <begin position="8"/>
        <end position="110"/>
    </location>
</feature>
<name>E7N3W4_9FIRM</name>
<feature type="domain" description="Thiamine pyrophosphate enzyme TPP-binding" evidence="5">
    <location>
        <begin position="405"/>
        <end position="555"/>
    </location>
</feature>
<dbReference type="InterPro" id="IPR011766">
    <property type="entry name" value="TPP_enzyme_TPP-bd"/>
</dbReference>
<evidence type="ECO:0000313" key="8">
    <source>
        <dbReference type="Proteomes" id="UP000004633"/>
    </source>
</evidence>
<dbReference type="GO" id="GO:0030976">
    <property type="term" value="F:thiamine pyrophosphate binding"/>
    <property type="evidence" value="ECO:0007669"/>
    <property type="project" value="InterPro"/>
</dbReference>
<dbReference type="Pfam" id="PF00205">
    <property type="entry name" value="TPP_enzyme_M"/>
    <property type="match status" value="1"/>
</dbReference>
<gene>
    <name evidence="7" type="ORF">HMPREF9555_01704</name>
</gene>
<dbReference type="Gene3D" id="3.40.50.1220">
    <property type="entry name" value="TPP-binding domain"/>
    <property type="match status" value="1"/>
</dbReference>
<dbReference type="CDD" id="cd07035">
    <property type="entry name" value="TPP_PYR_POX_like"/>
    <property type="match status" value="1"/>
</dbReference>
<dbReference type="Proteomes" id="UP000004633">
    <property type="component" value="Unassembled WGS sequence"/>
</dbReference>
<dbReference type="GO" id="GO:0050660">
    <property type="term" value="F:flavin adenine dinucleotide binding"/>
    <property type="evidence" value="ECO:0007669"/>
    <property type="project" value="TreeGrafter"/>
</dbReference>
<dbReference type="GO" id="GO:0009099">
    <property type="term" value="P:L-valine biosynthetic process"/>
    <property type="evidence" value="ECO:0007669"/>
    <property type="project" value="TreeGrafter"/>
</dbReference>
<evidence type="ECO:0000256" key="2">
    <source>
        <dbReference type="ARBA" id="ARBA00023052"/>
    </source>
</evidence>